<keyword evidence="1" id="KW-0472">Membrane</keyword>
<evidence type="ECO:0000256" key="1">
    <source>
        <dbReference type="SAM" id="Phobius"/>
    </source>
</evidence>
<evidence type="ECO:0000313" key="2">
    <source>
        <dbReference type="EMBL" id="GAA3701155.1"/>
    </source>
</evidence>
<evidence type="ECO:0000313" key="3">
    <source>
        <dbReference type="Proteomes" id="UP001500902"/>
    </source>
</evidence>
<accession>A0ABP7D9F1</accession>
<keyword evidence="1" id="KW-1133">Transmembrane helix</keyword>
<keyword evidence="3" id="KW-1185">Reference proteome</keyword>
<name>A0ABP7D9F1_9ACTN</name>
<dbReference type="Proteomes" id="UP001500902">
    <property type="component" value="Unassembled WGS sequence"/>
</dbReference>
<feature type="transmembrane region" description="Helical" evidence="1">
    <location>
        <begin position="155"/>
        <end position="177"/>
    </location>
</feature>
<keyword evidence="1" id="KW-0812">Transmembrane</keyword>
<feature type="transmembrane region" description="Helical" evidence="1">
    <location>
        <begin position="189"/>
        <end position="210"/>
    </location>
</feature>
<dbReference type="EMBL" id="BAAAZP010000163">
    <property type="protein sequence ID" value="GAA3701155.1"/>
    <property type="molecule type" value="Genomic_DNA"/>
</dbReference>
<feature type="transmembrane region" description="Helical" evidence="1">
    <location>
        <begin position="20"/>
        <end position="42"/>
    </location>
</feature>
<feature type="transmembrane region" description="Helical" evidence="1">
    <location>
        <begin position="101"/>
        <end position="123"/>
    </location>
</feature>
<comment type="caution">
    <text evidence="2">The sequence shown here is derived from an EMBL/GenBank/DDBJ whole genome shotgun (WGS) entry which is preliminary data.</text>
</comment>
<organism evidence="2 3">
    <name type="scientific">Nonomuraea antimicrobica</name>
    <dbReference type="NCBI Taxonomy" id="561173"/>
    <lineage>
        <taxon>Bacteria</taxon>
        <taxon>Bacillati</taxon>
        <taxon>Actinomycetota</taxon>
        <taxon>Actinomycetes</taxon>
        <taxon>Streptosporangiales</taxon>
        <taxon>Streptosporangiaceae</taxon>
        <taxon>Nonomuraea</taxon>
    </lineage>
</organism>
<reference evidence="3" key="1">
    <citation type="journal article" date="2019" name="Int. J. Syst. Evol. Microbiol.">
        <title>The Global Catalogue of Microorganisms (GCM) 10K type strain sequencing project: providing services to taxonomists for standard genome sequencing and annotation.</title>
        <authorList>
            <consortium name="The Broad Institute Genomics Platform"/>
            <consortium name="The Broad Institute Genome Sequencing Center for Infectious Disease"/>
            <person name="Wu L."/>
            <person name="Ma J."/>
        </authorList>
    </citation>
    <scope>NUCLEOTIDE SEQUENCE [LARGE SCALE GENOMIC DNA]</scope>
    <source>
        <strain evidence="3">JCM 16904</strain>
    </source>
</reference>
<proteinExistence type="predicted"/>
<feature type="transmembrane region" description="Helical" evidence="1">
    <location>
        <begin position="67"/>
        <end position="89"/>
    </location>
</feature>
<protein>
    <submittedName>
        <fullName evidence="2">Uncharacterized protein</fullName>
    </submittedName>
</protein>
<sequence>MHDGDMPPNSAIRQAKRRRIASYGTLMVVTAIAAAVLVAPNISLGESTVTDPQWTGQYVAEWRRGAVLGYTSGSAVGHVCALLAGLLVARWSVRRARRADLATALLAGAGLGATELAVSSWLATPLLYERSGFPGTGDPAEDWIIDPSLHHHVSVFAAMALVFVMFLVAAGAGFWMARRARWLRAALTTVFVVVVPVALFFVTVVALVPLPRVGSG</sequence>
<gene>
    <name evidence="2" type="ORF">GCM10022224_078830</name>
</gene>